<keyword evidence="3" id="KW-0547">Nucleotide-binding</keyword>
<evidence type="ECO:0000313" key="4">
    <source>
        <dbReference type="Proteomes" id="UP001152308"/>
    </source>
</evidence>
<reference evidence="3" key="2">
    <citation type="submission" date="2022-01" db="EMBL/GenBank/DDBJ databases">
        <authorList>
            <person name="Sanchez-Suarez J."/>
            <person name="Villamil L."/>
            <person name="Diaz L.E."/>
        </authorList>
    </citation>
    <scope>NUCLEOTIDE SEQUENCE</scope>
    <source>
        <strain evidence="3">EUFUS-Z928</strain>
    </source>
</reference>
<dbReference type="EMBL" id="JAKJLQ010000042">
    <property type="protein sequence ID" value="MDF6103995.1"/>
    <property type="molecule type" value="Genomic_DNA"/>
</dbReference>
<reference evidence="3" key="1">
    <citation type="journal article" date="2022" name="Data Brief">
        <title>Draft genome sequence data of Gordonia hongkongensis strain EUFUS-Z928 isolated from the octocoral Eunicea fusca.</title>
        <authorList>
            <person name="Sanchez-Suarez J."/>
            <person name="Diaz L."/>
            <person name="Melo-Bolivar J."/>
            <person name="Villamil L."/>
        </authorList>
    </citation>
    <scope>NUCLEOTIDE SEQUENCE</scope>
    <source>
        <strain evidence="3">EUFUS-Z928</strain>
    </source>
</reference>
<gene>
    <name evidence="3" type="ORF">L2299_23485</name>
</gene>
<organism evidence="3 4">
    <name type="scientific">Gordonia hongkongensis</name>
    <dbReference type="NCBI Taxonomy" id="1701090"/>
    <lineage>
        <taxon>Bacteria</taxon>
        <taxon>Bacillati</taxon>
        <taxon>Actinomycetota</taxon>
        <taxon>Actinomycetes</taxon>
        <taxon>Mycobacteriales</taxon>
        <taxon>Gordoniaceae</taxon>
        <taxon>Gordonia</taxon>
    </lineage>
</organism>
<name>A0ABT6C229_9ACTN</name>
<dbReference type="InterPro" id="IPR050267">
    <property type="entry name" value="Anti-sigma-factor_SerPK"/>
</dbReference>
<dbReference type="Proteomes" id="UP001152308">
    <property type="component" value="Unassembled WGS sequence"/>
</dbReference>
<protein>
    <submittedName>
        <fullName evidence="3">ATP-binding protein</fullName>
    </submittedName>
</protein>
<dbReference type="GO" id="GO:0005524">
    <property type="term" value="F:ATP binding"/>
    <property type="evidence" value="ECO:0007669"/>
    <property type="project" value="UniProtKB-KW"/>
</dbReference>
<sequence length="142" mass="15147">MDATPSAQGSAFRCTIAATADSATQLQQQFTAWLDTACRPSAQRRDDVVLAVGEATNNAVEHAYACTRTGQVEVNASMRPTGELTVTISDRGVRRRDPSTAPYRGCGLSLIGDLSDSSNITTNPNGTTIALYWRRIGPGARQ</sequence>
<feature type="domain" description="Histidine kinase/HSP90-like ATPase" evidence="2">
    <location>
        <begin position="17"/>
        <end position="133"/>
    </location>
</feature>
<comment type="caution">
    <text evidence="3">The sequence shown here is derived from an EMBL/GenBank/DDBJ whole genome shotgun (WGS) entry which is preliminary data.</text>
</comment>
<evidence type="ECO:0000256" key="1">
    <source>
        <dbReference type="ARBA" id="ARBA00022527"/>
    </source>
</evidence>
<evidence type="ECO:0000313" key="3">
    <source>
        <dbReference type="EMBL" id="MDF6103995.1"/>
    </source>
</evidence>
<dbReference type="InterPro" id="IPR003594">
    <property type="entry name" value="HATPase_dom"/>
</dbReference>
<dbReference type="CDD" id="cd16936">
    <property type="entry name" value="HATPase_RsbW-like"/>
    <property type="match status" value="1"/>
</dbReference>
<keyword evidence="4" id="KW-1185">Reference proteome</keyword>
<dbReference type="Gene3D" id="3.30.565.10">
    <property type="entry name" value="Histidine kinase-like ATPase, C-terminal domain"/>
    <property type="match status" value="1"/>
</dbReference>
<keyword evidence="1" id="KW-0723">Serine/threonine-protein kinase</keyword>
<dbReference type="PANTHER" id="PTHR35526:SF3">
    <property type="entry name" value="ANTI-SIGMA-F FACTOR RSBW"/>
    <property type="match status" value="1"/>
</dbReference>
<dbReference type="InterPro" id="IPR036890">
    <property type="entry name" value="HATPase_C_sf"/>
</dbReference>
<dbReference type="PANTHER" id="PTHR35526">
    <property type="entry name" value="ANTI-SIGMA-F FACTOR RSBW-RELATED"/>
    <property type="match status" value="1"/>
</dbReference>
<keyword evidence="1" id="KW-0808">Transferase</keyword>
<dbReference type="SUPFAM" id="SSF55874">
    <property type="entry name" value="ATPase domain of HSP90 chaperone/DNA topoisomerase II/histidine kinase"/>
    <property type="match status" value="1"/>
</dbReference>
<dbReference type="Pfam" id="PF13581">
    <property type="entry name" value="HATPase_c_2"/>
    <property type="match status" value="1"/>
</dbReference>
<accession>A0ABT6C229</accession>
<dbReference type="RefSeq" id="WP_247449290.1">
    <property type="nucleotide sequence ID" value="NZ_CBDRND010000017.1"/>
</dbReference>
<proteinExistence type="predicted"/>
<keyword evidence="1" id="KW-0418">Kinase</keyword>
<evidence type="ECO:0000259" key="2">
    <source>
        <dbReference type="Pfam" id="PF13581"/>
    </source>
</evidence>
<keyword evidence="3" id="KW-0067">ATP-binding</keyword>